<dbReference type="GO" id="GO:1902929">
    <property type="term" value="C:plasma membrane of growing cell tip"/>
    <property type="evidence" value="ECO:0007669"/>
    <property type="project" value="TreeGrafter"/>
</dbReference>
<dbReference type="Gene3D" id="2.80.10.50">
    <property type="match status" value="1"/>
</dbReference>
<dbReference type="InterPro" id="IPR011044">
    <property type="entry name" value="Quino_amine_DH_bsu"/>
</dbReference>
<gene>
    <name evidence="4" type="ORF">C8N24_2991</name>
</gene>
<accession>A0A660LJB5</accession>
<proteinExistence type="predicted"/>
<dbReference type="AlphaFoldDB" id="A0A660LJB5"/>
<feature type="compositionally biased region" description="Gly residues" evidence="1">
    <location>
        <begin position="711"/>
        <end position="725"/>
    </location>
</feature>
<dbReference type="OrthoDB" id="5178352at2"/>
<evidence type="ECO:0000256" key="1">
    <source>
        <dbReference type="SAM" id="MobiDB-lite"/>
    </source>
</evidence>
<dbReference type="PANTHER" id="PTHR31778:SF2">
    <property type="entry name" value="BUD SITE SELECTION PROTEIN RAX2"/>
    <property type="match status" value="1"/>
</dbReference>
<feature type="region of interest" description="Disordered" evidence="1">
    <location>
        <begin position="682"/>
        <end position="780"/>
    </location>
</feature>
<evidence type="ECO:0000313" key="4">
    <source>
        <dbReference type="EMBL" id="RKQ93131.1"/>
    </source>
</evidence>
<dbReference type="PANTHER" id="PTHR31778">
    <property type="entry name" value="BUD SITE SELECTION PROTEIN RAX2"/>
    <property type="match status" value="1"/>
</dbReference>
<dbReference type="Pfam" id="PF17164">
    <property type="entry name" value="DUF5122"/>
    <property type="match status" value="1"/>
</dbReference>
<reference evidence="4 5" key="1">
    <citation type="submission" date="2018-10" db="EMBL/GenBank/DDBJ databases">
        <title>Genomic Encyclopedia of Archaeal and Bacterial Type Strains, Phase II (KMG-II): from individual species to whole genera.</title>
        <authorList>
            <person name="Goeker M."/>
        </authorList>
    </citation>
    <scope>NUCLEOTIDE SEQUENCE [LARGE SCALE GENOMIC DNA]</scope>
    <source>
        <strain evidence="4 5">DSM 14954</strain>
    </source>
</reference>
<feature type="compositionally biased region" description="Low complexity" evidence="1">
    <location>
        <begin position="726"/>
        <end position="780"/>
    </location>
</feature>
<feature type="signal peptide" evidence="2">
    <location>
        <begin position="1"/>
        <end position="21"/>
    </location>
</feature>
<dbReference type="SUPFAM" id="SSF50969">
    <property type="entry name" value="YVTN repeat-like/Quinoprotein amine dehydrogenase"/>
    <property type="match status" value="1"/>
</dbReference>
<feature type="compositionally biased region" description="Pro residues" evidence="1">
    <location>
        <begin position="694"/>
        <end position="705"/>
    </location>
</feature>
<dbReference type="Pfam" id="PF13360">
    <property type="entry name" value="PQQ_2"/>
    <property type="match status" value="1"/>
</dbReference>
<dbReference type="RefSeq" id="WP_147447810.1">
    <property type="nucleotide sequence ID" value="NZ_RBIL01000001.1"/>
</dbReference>
<dbReference type="SUPFAM" id="SSF50998">
    <property type="entry name" value="Quinoprotein alcohol dehydrogenase-like"/>
    <property type="match status" value="1"/>
</dbReference>
<sequence>MPRSSLLACLAMLLCAAPASAAPDSAPQSFPAVAGVVSDALLDGDTAYLAGSFAGVGRHSGPLTLVGGDGAVRRSFLDLTSDGPGEGIGYEDVQAQLEVRAIAPDGAGGFFVGGTFDSVVGVRRHGLAHLRADGSLDTTFQPGVSGSVYALQRAGEVLYVGGAFSGPKGNNVVALDTRTGAALDWGHGGRMNGQVTALSVAGDRVFVGGEFSTVAGATRYAAAALDRTTGQLLAWNPGLDGNASVSAIAARDGRVFVGGSLYSAQRTELHGTALFSADDAATLVPWRPGTGETAQLAVGARAVATLEYLDGELRAFDTASRAPLPWFGDVAEQASAIALDGETLYVATFRSGIVAFDLLTGARLPYAGAAAGTVLGAGGGQVATGRRGGGTVDVVPRTAFAAMDVRTGALLPFDPQIAGAVWQNGRYLEPHVNALARAGDALYLGGAFATVAGHAQQHLAAVDARTGAWRPGLPSVQGEVRALAVHGTTLYVGGDVFELGGRQVFGLGAIDLTTGHVLDWAPYDSCPVYSLAVVGSRLLVGRCELRAYDAATRAPIAASALPTGGVFAIEPDGAGGVWLGGTIAGGLQHLDANLAALPAPAVNGRVESLALDGSQLFLGGTFSTIAGEPRWKLGSIDVTTNQPTAFRPEPNVGPSFLLALGGDRLLASGTFSFMTQGATNHFARFGPTGEVPPTVTPGPGTPTDPGPATDPGGGSNPGGATGPGGASDPDGSSAPGGATAPSGSSDPGGASPSPGGSPAPGTRAPSGGSATPAPRVATRAPVTVTRLRDGRVRLRSDAARTVVVRVRDAKTRRVLARRTVKLAKGTRTVRVGKARTRVYVEATWHGGRAVAR</sequence>
<name>A0A660LJB5_9ACTN</name>
<evidence type="ECO:0000313" key="5">
    <source>
        <dbReference type="Proteomes" id="UP000278962"/>
    </source>
</evidence>
<dbReference type="Proteomes" id="UP000278962">
    <property type="component" value="Unassembled WGS sequence"/>
</dbReference>
<dbReference type="InterPro" id="IPR015943">
    <property type="entry name" value="WD40/YVTN_repeat-like_dom_sf"/>
</dbReference>
<protein>
    <submittedName>
        <fullName evidence="4">Beta-propeller uncharacterized protein DUF5122</fullName>
    </submittedName>
</protein>
<dbReference type="InterPro" id="IPR011047">
    <property type="entry name" value="Quinoprotein_ADH-like_sf"/>
</dbReference>
<dbReference type="InterPro" id="IPR002372">
    <property type="entry name" value="PQQ_rpt_dom"/>
</dbReference>
<keyword evidence="2" id="KW-0732">Signal</keyword>
<organism evidence="4 5">
    <name type="scientific">Solirubrobacter pauli</name>
    <dbReference type="NCBI Taxonomy" id="166793"/>
    <lineage>
        <taxon>Bacteria</taxon>
        <taxon>Bacillati</taxon>
        <taxon>Actinomycetota</taxon>
        <taxon>Thermoleophilia</taxon>
        <taxon>Solirubrobacterales</taxon>
        <taxon>Solirubrobacteraceae</taxon>
        <taxon>Solirubrobacter</taxon>
    </lineage>
</organism>
<dbReference type="EMBL" id="RBIL01000001">
    <property type="protein sequence ID" value="RKQ93131.1"/>
    <property type="molecule type" value="Genomic_DNA"/>
</dbReference>
<keyword evidence="5" id="KW-1185">Reference proteome</keyword>
<feature type="domain" description="Pyrrolo-quinoline quinone repeat" evidence="3">
    <location>
        <begin position="311"/>
        <end position="540"/>
    </location>
</feature>
<feature type="chain" id="PRO_5024849196" evidence="2">
    <location>
        <begin position="22"/>
        <end position="852"/>
    </location>
</feature>
<dbReference type="InterPro" id="IPR013431">
    <property type="entry name" value="Delta_60_rpt"/>
</dbReference>
<evidence type="ECO:0000256" key="2">
    <source>
        <dbReference type="SAM" id="SignalP"/>
    </source>
</evidence>
<dbReference type="Gene3D" id="2.130.10.10">
    <property type="entry name" value="YVTN repeat-like/Quinoprotein amine dehydrogenase"/>
    <property type="match status" value="1"/>
</dbReference>
<evidence type="ECO:0000259" key="3">
    <source>
        <dbReference type="Pfam" id="PF13360"/>
    </source>
</evidence>
<comment type="caution">
    <text evidence="4">The sequence shown here is derived from an EMBL/GenBank/DDBJ whole genome shotgun (WGS) entry which is preliminary data.</text>
</comment>